<keyword evidence="1" id="KW-1133">Transmembrane helix</keyword>
<dbReference type="AlphaFoldDB" id="G3ALV1"/>
<keyword evidence="1" id="KW-0472">Membrane</keyword>
<gene>
    <name evidence="2" type="ORF">SPAPADRAFT_149801</name>
</gene>
<feature type="transmembrane region" description="Helical" evidence="1">
    <location>
        <begin position="113"/>
        <end position="135"/>
    </location>
</feature>
<dbReference type="Proteomes" id="UP000000709">
    <property type="component" value="Unassembled WGS sequence"/>
</dbReference>
<dbReference type="KEGG" id="spaa:SPAPADRAFT_149801"/>
<feature type="transmembrane region" description="Helical" evidence="1">
    <location>
        <begin position="210"/>
        <end position="234"/>
    </location>
</feature>
<dbReference type="HOGENOM" id="CLU_990444_0_0_1"/>
<evidence type="ECO:0000313" key="3">
    <source>
        <dbReference type="Proteomes" id="UP000000709"/>
    </source>
</evidence>
<dbReference type="OMA" id="ITTGMIW"/>
<keyword evidence="1" id="KW-0812">Transmembrane</keyword>
<dbReference type="eggNOG" id="ENOG502T69B">
    <property type="taxonomic scope" value="Eukaryota"/>
</dbReference>
<proteinExistence type="predicted"/>
<name>G3ALV1_SPAPN</name>
<dbReference type="InParanoid" id="G3ALV1"/>
<protein>
    <submittedName>
        <fullName evidence="2">Uncharacterized protein</fullName>
    </submittedName>
</protein>
<dbReference type="RefSeq" id="XP_007374225.1">
    <property type="nucleotide sequence ID" value="XM_007374163.1"/>
</dbReference>
<accession>G3ALV1</accession>
<dbReference type="OrthoDB" id="4019667at2759"/>
<evidence type="ECO:0000313" key="2">
    <source>
        <dbReference type="EMBL" id="EGW32710.1"/>
    </source>
</evidence>
<sequence>MIRGKSISLKVISDKLIQLVPELLLLQVFYSIFKFYVQYFTYLYIKLNNFLVTITNRFINKSISIKSNLIPSLTSIYKREGTLSDVWFACNLITIVCGSIWFYLQWQNNYKRFYAYDITTWTALIGYFTTSISQLNSIFKKSQPKMAWSKPSNSVVAFLKSETTFMLIITELILESTTNSYKIAFLVFHSVLMLLGLIECSHNKAPVSFIAPLKGLLLFSFCMVEILVMGVFWLETLKHGFDKALLFTVCYSLRWEDSRTNQIAKNIKSYIRQLRQNKLNESQPLQAPVPIEKSAIQEFKRLTSFGFDTFSIISDIH</sequence>
<feature type="transmembrane region" description="Helical" evidence="1">
    <location>
        <begin position="86"/>
        <end position="104"/>
    </location>
</feature>
<organism evidence="3">
    <name type="scientific">Spathaspora passalidarum (strain NRRL Y-27907 / 11-Y1)</name>
    <dbReference type="NCBI Taxonomy" id="619300"/>
    <lineage>
        <taxon>Eukaryota</taxon>
        <taxon>Fungi</taxon>
        <taxon>Dikarya</taxon>
        <taxon>Ascomycota</taxon>
        <taxon>Saccharomycotina</taxon>
        <taxon>Pichiomycetes</taxon>
        <taxon>Debaryomycetaceae</taxon>
        <taxon>Spathaspora</taxon>
    </lineage>
</organism>
<evidence type="ECO:0000256" key="1">
    <source>
        <dbReference type="SAM" id="Phobius"/>
    </source>
</evidence>
<keyword evidence="3" id="KW-1185">Reference proteome</keyword>
<dbReference type="EMBL" id="GL996501">
    <property type="protein sequence ID" value="EGW32710.1"/>
    <property type="molecule type" value="Genomic_DNA"/>
</dbReference>
<dbReference type="GeneID" id="18870842"/>
<feature type="transmembrane region" description="Helical" evidence="1">
    <location>
        <begin position="23"/>
        <end position="45"/>
    </location>
</feature>
<reference evidence="2 3" key="1">
    <citation type="journal article" date="2011" name="Proc. Natl. Acad. Sci. U.S.A.">
        <title>Comparative genomics of xylose-fermenting fungi for enhanced biofuel production.</title>
        <authorList>
            <person name="Wohlbach D.J."/>
            <person name="Kuo A."/>
            <person name="Sato T.K."/>
            <person name="Potts K.M."/>
            <person name="Salamov A.A."/>
            <person name="LaButti K.M."/>
            <person name="Sun H."/>
            <person name="Clum A."/>
            <person name="Pangilinan J.L."/>
            <person name="Lindquist E.A."/>
            <person name="Lucas S."/>
            <person name="Lapidus A."/>
            <person name="Jin M."/>
            <person name="Gunawan C."/>
            <person name="Balan V."/>
            <person name="Dale B.E."/>
            <person name="Jeffries T.W."/>
            <person name="Zinkel R."/>
            <person name="Barry K.W."/>
            <person name="Grigoriev I.V."/>
            <person name="Gasch A.P."/>
        </authorList>
    </citation>
    <scope>NUCLEOTIDE SEQUENCE [LARGE SCALE GENOMIC DNA]</scope>
    <source>
        <strain evidence="3">NRRL Y-27907 / 11-Y1</strain>
    </source>
</reference>
<feature type="transmembrane region" description="Helical" evidence="1">
    <location>
        <begin position="181"/>
        <end position="198"/>
    </location>
</feature>